<dbReference type="AlphaFoldDB" id="A0AAD9Y5Y9"/>
<evidence type="ECO:0000256" key="1">
    <source>
        <dbReference type="SAM" id="MobiDB-lite"/>
    </source>
</evidence>
<comment type="caution">
    <text evidence="3">The sequence shown here is derived from an EMBL/GenBank/DDBJ whole genome shotgun (WGS) entry which is preliminary data.</text>
</comment>
<feature type="signal peptide" evidence="2">
    <location>
        <begin position="1"/>
        <end position="17"/>
    </location>
</feature>
<evidence type="ECO:0000313" key="3">
    <source>
        <dbReference type="EMBL" id="KAK2738659.1"/>
    </source>
</evidence>
<feature type="region of interest" description="Disordered" evidence="1">
    <location>
        <begin position="102"/>
        <end position="160"/>
    </location>
</feature>
<organism evidence="3 4">
    <name type="scientific">Colletotrichum kahawae</name>
    <name type="common">Coffee berry disease fungus</name>
    <dbReference type="NCBI Taxonomy" id="34407"/>
    <lineage>
        <taxon>Eukaryota</taxon>
        <taxon>Fungi</taxon>
        <taxon>Dikarya</taxon>
        <taxon>Ascomycota</taxon>
        <taxon>Pezizomycotina</taxon>
        <taxon>Sordariomycetes</taxon>
        <taxon>Hypocreomycetidae</taxon>
        <taxon>Glomerellales</taxon>
        <taxon>Glomerellaceae</taxon>
        <taxon>Colletotrichum</taxon>
        <taxon>Colletotrichum gloeosporioides species complex</taxon>
    </lineage>
</organism>
<gene>
    <name evidence="3" type="ORF">CKAH01_07349</name>
</gene>
<feature type="chain" id="PRO_5041939816" evidence="2">
    <location>
        <begin position="18"/>
        <end position="232"/>
    </location>
</feature>
<dbReference type="Proteomes" id="UP001281614">
    <property type="component" value="Unassembled WGS sequence"/>
</dbReference>
<evidence type="ECO:0000256" key="2">
    <source>
        <dbReference type="SAM" id="SignalP"/>
    </source>
</evidence>
<reference evidence="3" key="1">
    <citation type="submission" date="2023-02" db="EMBL/GenBank/DDBJ databases">
        <title>Colletotrichum kahawae CIFC_Que2 genome sequencing and assembly.</title>
        <authorList>
            <person name="Baroncelli R."/>
        </authorList>
    </citation>
    <scope>NUCLEOTIDE SEQUENCE</scope>
    <source>
        <strain evidence="3">CIFC_Que2</strain>
    </source>
</reference>
<evidence type="ECO:0000313" key="4">
    <source>
        <dbReference type="Proteomes" id="UP001281614"/>
    </source>
</evidence>
<sequence length="232" mass="24637">MRYSTIAALSFAAVAQATWDGKFSYPPGIEPLGLTGSADFSIKTFGPGSAPPADCISVWHPPHPDVYIDDCDSDKEHGWHWVHPGKPKWGKPGHGKCDKDGNNCGDKGGDKCDKDGKCGGDKGGDKTKDHDKPQKTETPPQPTDTPDEPEQPEPTTTPQWKWTTSTITQTAVHTVISCAPEVTNCPGNGGGNGGTAYKTVTVPAVVTICPVPPPTTLLANSSTYVFHYCQPP</sequence>
<keyword evidence="2" id="KW-0732">Signal</keyword>
<proteinExistence type="predicted"/>
<name>A0AAD9Y5Y9_COLKA</name>
<feature type="compositionally biased region" description="Basic and acidic residues" evidence="1">
    <location>
        <begin position="102"/>
        <end position="135"/>
    </location>
</feature>
<protein>
    <submittedName>
        <fullName evidence="3">Uncharacterized protein</fullName>
    </submittedName>
</protein>
<dbReference type="EMBL" id="VYYT01000378">
    <property type="protein sequence ID" value="KAK2738659.1"/>
    <property type="molecule type" value="Genomic_DNA"/>
</dbReference>
<accession>A0AAD9Y5Y9</accession>
<keyword evidence="4" id="KW-1185">Reference proteome</keyword>